<dbReference type="PANTHER" id="PTHR48020:SF12">
    <property type="entry name" value="PROTON MYO-INOSITOL COTRANSPORTER"/>
    <property type="match status" value="1"/>
</dbReference>
<feature type="transmembrane region" description="Helical" evidence="2">
    <location>
        <begin position="59"/>
        <end position="75"/>
    </location>
</feature>
<accession>A0A1I7WWL1</accession>
<dbReference type="GO" id="GO:0005366">
    <property type="term" value="F:myo-inositol:proton symporter activity"/>
    <property type="evidence" value="ECO:0007669"/>
    <property type="project" value="TreeGrafter"/>
</dbReference>
<evidence type="ECO:0000313" key="3">
    <source>
        <dbReference type="Proteomes" id="UP000095283"/>
    </source>
</evidence>
<reference evidence="4" key="1">
    <citation type="submission" date="2016-11" db="UniProtKB">
        <authorList>
            <consortium name="WormBaseParasite"/>
        </authorList>
    </citation>
    <scope>IDENTIFICATION</scope>
</reference>
<keyword evidence="3" id="KW-1185">Reference proteome</keyword>
<feature type="transmembrane region" description="Helical" evidence="2">
    <location>
        <begin position="26"/>
        <end position="47"/>
    </location>
</feature>
<keyword evidence="2" id="KW-1133">Transmembrane helix</keyword>
<keyword evidence="2" id="KW-0472">Membrane</keyword>
<keyword evidence="1" id="KW-0813">Transport</keyword>
<dbReference type="AlphaFoldDB" id="A0A1I7WWL1"/>
<dbReference type="InterPro" id="IPR050814">
    <property type="entry name" value="Myo-inositol_Transporter"/>
</dbReference>
<keyword evidence="2" id="KW-0812">Transmembrane</keyword>
<evidence type="ECO:0000313" key="4">
    <source>
        <dbReference type="WBParaSite" id="Hba_09545"/>
    </source>
</evidence>
<protein>
    <submittedName>
        <fullName evidence="4">7TM_GPCR_Srx domain-containing protein</fullName>
    </submittedName>
</protein>
<dbReference type="PANTHER" id="PTHR48020">
    <property type="entry name" value="PROTON MYO-INOSITOL COTRANSPORTER"/>
    <property type="match status" value="1"/>
</dbReference>
<feature type="transmembrane region" description="Helical" evidence="2">
    <location>
        <begin position="201"/>
        <end position="225"/>
    </location>
</feature>
<evidence type="ECO:0000256" key="2">
    <source>
        <dbReference type="SAM" id="Phobius"/>
    </source>
</evidence>
<name>A0A1I7WWL1_HETBA</name>
<dbReference type="GO" id="GO:0016324">
    <property type="term" value="C:apical plasma membrane"/>
    <property type="evidence" value="ECO:0007669"/>
    <property type="project" value="TreeGrafter"/>
</dbReference>
<dbReference type="Proteomes" id="UP000095283">
    <property type="component" value="Unplaced"/>
</dbReference>
<feature type="transmembrane region" description="Helical" evidence="2">
    <location>
        <begin position="87"/>
        <end position="105"/>
    </location>
</feature>
<sequence length="270" mass="30800">MTNDLFLVYNNLGTVILAEEEFLPRYLLVFAVDVVLNPVVMTAVVVVAEVNGPSQCGGFLFGYDTGIVSSAMLYVPNNSGMRPMNTIWQEIIVSVTPGLLLYFLLHILRLNCYLFCPTYSPLLFNGNTYQVLSQIYSGNKQWISYEMAEIAAAFDQEQMEKNEHLATIAFHTEIPYIYSILGTIRAKLFNPRVFKITIRSYGYLSESLVSMACLISFLYPLFYYFRLDDNRCSVSMFLYTQYIKQKSIIVTVTSALLKKTVDSVKIKRNE</sequence>
<evidence type="ECO:0000256" key="1">
    <source>
        <dbReference type="ARBA" id="ARBA00022448"/>
    </source>
</evidence>
<organism evidence="3 4">
    <name type="scientific">Heterorhabditis bacteriophora</name>
    <name type="common">Entomopathogenic nematode worm</name>
    <dbReference type="NCBI Taxonomy" id="37862"/>
    <lineage>
        <taxon>Eukaryota</taxon>
        <taxon>Metazoa</taxon>
        <taxon>Ecdysozoa</taxon>
        <taxon>Nematoda</taxon>
        <taxon>Chromadorea</taxon>
        <taxon>Rhabditida</taxon>
        <taxon>Rhabditina</taxon>
        <taxon>Rhabditomorpha</taxon>
        <taxon>Strongyloidea</taxon>
        <taxon>Heterorhabditidae</taxon>
        <taxon>Heterorhabditis</taxon>
    </lineage>
</organism>
<dbReference type="WBParaSite" id="Hba_09545">
    <property type="protein sequence ID" value="Hba_09545"/>
    <property type="gene ID" value="Hba_09545"/>
</dbReference>
<proteinExistence type="predicted"/>